<protein>
    <submittedName>
        <fullName evidence="2">Uncharacterized protein</fullName>
    </submittedName>
</protein>
<evidence type="ECO:0000256" key="1">
    <source>
        <dbReference type="SAM" id="MobiDB-lite"/>
    </source>
</evidence>
<dbReference type="AlphaFoldDB" id="A0AAV3RJU7"/>
<comment type="caution">
    <text evidence="2">The sequence shown here is derived from an EMBL/GenBank/DDBJ whole genome shotgun (WGS) entry which is preliminary data.</text>
</comment>
<name>A0AAV3RJU7_LITER</name>
<evidence type="ECO:0000313" key="3">
    <source>
        <dbReference type="Proteomes" id="UP001454036"/>
    </source>
</evidence>
<accession>A0AAV3RJU7</accession>
<dbReference type="EMBL" id="BAABME010027347">
    <property type="protein sequence ID" value="GAA0175431.1"/>
    <property type="molecule type" value="Genomic_DNA"/>
</dbReference>
<gene>
    <name evidence="2" type="ORF">LIER_41913</name>
</gene>
<keyword evidence="3" id="KW-1185">Reference proteome</keyword>
<feature type="compositionally biased region" description="Polar residues" evidence="1">
    <location>
        <begin position="155"/>
        <end position="164"/>
    </location>
</feature>
<dbReference type="Proteomes" id="UP001454036">
    <property type="component" value="Unassembled WGS sequence"/>
</dbReference>
<reference evidence="2 3" key="1">
    <citation type="submission" date="2024-01" db="EMBL/GenBank/DDBJ databases">
        <title>The complete chloroplast genome sequence of Lithospermum erythrorhizon: insights into the phylogenetic relationship among Boraginaceae species and the maternal lineages of purple gromwells.</title>
        <authorList>
            <person name="Okada T."/>
            <person name="Watanabe K."/>
        </authorList>
    </citation>
    <scope>NUCLEOTIDE SEQUENCE [LARGE SCALE GENOMIC DNA]</scope>
</reference>
<sequence>MFFILNNKEEYSMPFICFFSTYLLIVSQRLTVTPKRCEGRPEKTITTFQIQFLKEGEGHWLEGGGGGLSKKNWVWGVGVRRRRTGCGGGGGDGDGQMGREEVNPDAQGMANKEIHNWDEGAETYYDATEAMADEEDDFDISSHSVQSEKGRRLPSTLSTTQGQASTKRVKKNVLLMLFMMLLYQLSNTLKVRKKNEDNRPSAKVIHEVVSSVGGLARNDVFKATQRLMNGNVQEFELLRDLRDDEKEEWIKFLLDN</sequence>
<proteinExistence type="predicted"/>
<organism evidence="2 3">
    <name type="scientific">Lithospermum erythrorhizon</name>
    <name type="common">Purple gromwell</name>
    <name type="synonym">Lithospermum officinale var. erythrorhizon</name>
    <dbReference type="NCBI Taxonomy" id="34254"/>
    <lineage>
        <taxon>Eukaryota</taxon>
        <taxon>Viridiplantae</taxon>
        <taxon>Streptophyta</taxon>
        <taxon>Embryophyta</taxon>
        <taxon>Tracheophyta</taxon>
        <taxon>Spermatophyta</taxon>
        <taxon>Magnoliopsida</taxon>
        <taxon>eudicotyledons</taxon>
        <taxon>Gunneridae</taxon>
        <taxon>Pentapetalae</taxon>
        <taxon>asterids</taxon>
        <taxon>lamiids</taxon>
        <taxon>Boraginales</taxon>
        <taxon>Boraginaceae</taxon>
        <taxon>Boraginoideae</taxon>
        <taxon>Lithospermeae</taxon>
        <taxon>Lithospermum</taxon>
    </lineage>
</organism>
<feature type="region of interest" description="Disordered" evidence="1">
    <location>
        <begin position="136"/>
        <end position="164"/>
    </location>
</feature>
<evidence type="ECO:0000313" key="2">
    <source>
        <dbReference type="EMBL" id="GAA0175431.1"/>
    </source>
</evidence>